<evidence type="ECO:0000256" key="3">
    <source>
        <dbReference type="ARBA" id="ARBA00022448"/>
    </source>
</evidence>
<dbReference type="Pfam" id="PF00153">
    <property type="entry name" value="Mito_carr"/>
    <property type="match status" value="3"/>
</dbReference>
<keyword evidence="8" id="KW-0496">Mitochondrion</keyword>
<dbReference type="Proteomes" id="UP000823046">
    <property type="component" value="Unassembled WGS sequence"/>
</dbReference>
<dbReference type="InterPro" id="IPR018108">
    <property type="entry name" value="MCP_transmembrane"/>
</dbReference>
<evidence type="ECO:0000256" key="6">
    <source>
        <dbReference type="ARBA" id="ARBA00022792"/>
    </source>
</evidence>
<comment type="subcellular location">
    <subcellularLocation>
        <location evidence="1">Mitochondrion inner membrane</location>
        <topology evidence="1">Multi-pass membrane protein</topology>
    </subcellularLocation>
</comment>
<keyword evidence="4 10" id="KW-0812">Transmembrane</keyword>
<evidence type="ECO:0000256" key="1">
    <source>
        <dbReference type="ARBA" id="ARBA00004448"/>
    </source>
</evidence>
<protein>
    <submittedName>
        <fullName evidence="13">Phosphate carrier</fullName>
    </submittedName>
</protein>
<accession>A0ABQ7JG72</accession>
<comment type="similarity">
    <text evidence="2 11">Belongs to the mitochondrial carrier (TC 2.A.29) family.</text>
</comment>
<reference evidence="13 14" key="1">
    <citation type="journal article" date="2020" name="bioRxiv">
        <title>Metabolic contributions of an alphaproteobacterial endosymbiont in the apicomplexan Cardiosporidium cionae.</title>
        <authorList>
            <person name="Hunter E.S."/>
            <person name="Paight C.J."/>
            <person name="Lane C.E."/>
        </authorList>
    </citation>
    <scope>NUCLEOTIDE SEQUENCE [LARGE SCALE GENOMIC DNA]</scope>
    <source>
        <strain evidence="13">ESH_2018</strain>
    </source>
</reference>
<evidence type="ECO:0000256" key="11">
    <source>
        <dbReference type="RuleBase" id="RU000488"/>
    </source>
</evidence>
<dbReference type="InterPro" id="IPR044677">
    <property type="entry name" value="SLC25A3/Pic2/Mir1-like"/>
</dbReference>
<evidence type="ECO:0000256" key="5">
    <source>
        <dbReference type="ARBA" id="ARBA00022737"/>
    </source>
</evidence>
<keyword evidence="9 10" id="KW-0472">Membrane</keyword>
<dbReference type="InterPro" id="IPR023395">
    <property type="entry name" value="MCP_dom_sf"/>
</dbReference>
<dbReference type="PANTHER" id="PTHR45671:SF10">
    <property type="entry name" value="SOLUTE CARRIER FAMILY 25 MEMBER 3"/>
    <property type="match status" value="1"/>
</dbReference>
<dbReference type="PROSITE" id="PS50920">
    <property type="entry name" value="SOLCAR"/>
    <property type="match status" value="2"/>
</dbReference>
<keyword evidence="7 12" id="KW-1133">Transmembrane helix</keyword>
<evidence type="ECO:0000256" key="4">
    <source>
        <dbReference type="ARBA" id="ARBA00022692"/>
    </source>
</evidence>
<evidence type="ECO:0000256" key="2">
    <source>
        <dbReference type="ARBA" id="ARBA00006375"/>
    </source>
</evidence>
<evidence type="ECO:0000256" key="7">
    <source>
        <dbReference type="ARBA" id="ARBA00022989"/>
    </source>
</evidence>
<dbReference type="EMBL" id="JADAQX010000009">
    <property type="protein sequence ID" value="KAF8822971.1"/>
    <property type="molecule type" value="Genomic_DNA"/>
</dbReference>
<proteinExistence type="inferred from homology"/>
<feature type="repeat" description="Solcar" evidence="10">
    <location>
        <begin position="32"/>
        <end position="116"/>
    </location>
</feature>
<keyword evidence="3 11" id="KW-0813">Transport</keyword>
<dbReference type="Gene3D" id="1.50.40.10">
    <property type="entry name" value="Mitochondrial carrier domain"/>
    <property type="match status" value="1"/>
</dbReference>
<keyword evidence="6" id="KW-0999">Mitochondrion inner membrane</keyword>
<evidence type="ECO:0000256" key="12">
    <source>
        <dbReference type="SAM" id="Phobius"/>
    </source>
</evidence>
<name>A0ABQ7JG72_9APIC</name>
<feature type="transmembrane region" description="Helical" evidence="12">
    <location>
        <begin position="290"/>
        <end position="308"/>
    </location>
</feature>
<feature type="repeat" description="Solcar" evidence="10">
    <location>
        <begin position="233"/>
        <end position="314"/>
    </location>
</feature>
<comment type="caution">
    <text evidence="13">The sequence shown here is derived from an EMBL/GenBank/DDBJ whole genome shotgun (WGS) entry which is preliminary data.</text>
</comment>
<keyword evidence="5" id="KW-0677">Repeat</keyword>
<sequence>MTAILPPSTQKWDSRYTCPLTRVPHAKPHTGSYYAKCMVGGILACGVTHTGIVPLDTTKCRMQVFPGKYSGLVSSMRAIVREEGVRALGLGWAPTFVGYSMQGLCKFGFYEYFKDFYSNLLGENIAGNYKGFVWLGASASAEFFADIALCPFEMVKVKMQTSPAGTWPRNFLPATKLMHANRAETQFPMGSIAPLWTRQIPYTMAKFFFFERTVQLFYDHIFTAPKDSYNRSTQLGVTFASGYLAGIICAVISQPADNVVSQMGKIENKGKSFGTILGEVGLKKLMMNGLGARILMVGTLTGFQWWIYDSFKTYMGMGTTGSGSGKK</sequence>
<dbReference type="SUPFAM" id="SSF103506">
    <property type="entry name" value="Mitochondrial carrier"/>
    <property type="match status" value="1"/>
</dbReference>
<evidence type="ECO:0000256" key="8">
    <source>
        <dbReference type="ARBA" id="ARBA00023128"/>
    </source>
</evidence>
<evidence type="ECO:0000256" key="9">
    <source>
        <dbReference type="ARBA" id="ARBA00023136"/>
    </source>
</evidence>
<dbReference type="PANTHER" id="PTHR45671">
    <property type="entry name" value="SOLUTE CARRIER FAMILY 25 (MITOCHONDRIAL CARRIER PHOSPHATE CARRIER), MEMBER 3, LIKE-RELATED-RELATED"/>
    <property type="match status" value="1"/>
</dbReference>
<keyword evidence="14" id="KW-1185">Reference proteome</keyword>
<evidence type="ECO:0000256" key="10">
    <source>
        <dbReference type="PROSITE-ProRule" id="PRU00282"/>
    </source>
</evidence>
<gene>
    <name evidence="13" type="ORF">IE077_000187</name>
</gene>
<organism evidence="13 14">
    <name type="scientific">Cardiosporidium cionae</name>
    <dbReference type="NCBI Taxonomy" id="476202"/>
    <lineage>
        <taxon>Eukaryota</taxon>
        <taxon>Sar</taxon>
        <taxon>Alveolata</taxon>
        <taxon>Apicomplexa</taxon>
        <taxon>Aconoidasida</taxon>
        <taxon>Nephromycida</taxon>
        <taxon>Cardiosporidium</taxon>
    </lineage>
</organism>
<evidence type="ECO:0000313" key="13">
    <source>
        <dbReference type="EMBL" id="KAF8822971.1"/>
    </source>
</evidence>
<evidence type="ECO:0000313" key="14">
    <source>
        <dbReference type="Proteomes" id="UP000823046"/>
    </source>
</evidence>